<dbReference type="Proteomes" id="UP000177798">
    <property type="component" value="Chromosome 1"/>
</dbReference>
<feature type="chain" id="PRO_5009444807" evidence="1">
    <location>
        <begin position="30"/>
        <end position="159"/>
    </location>
</feature>
<name>A0A1D9PSD1_SCLS1</name>
<proteinExistence type="predicted"/>
<evidence type="ECO:0000256" key="1">
    <source>
        <dbReference type="SAM" id="SignalP"/>
    </source>
</evidence>
<reference evidence="3" key="1">
    <citation type="journal article" date="2017" name="Genome Biol. Evol.">
        <title>The complete genome sequence of the phytopathogenic fungus Sclerotinia sclerotiorum reveals insights into the genome architecture of broad host range pathogens.</title>
        <authorList>
            <person name="Derbyshire M."/>
            <person name="Denton-Giles M."/>
            <person name="Hegedus D."/>
            <person name="Seifbarghy S."/>
            <person name="Rollins J."/>
            <person name="van Kan J."/>
            <person name="Seidl M.F."/>
            <person name="Faino L."/>
            <person name="Mbengue M."/>
            <person name="Navaud O."/>
            <person name="Raffaele S."/>
            <person name="Hammond-Kosack K."/>
            <person name="Heard S."/>
            <person name="Oliver R."/>
        </authorList>
    </citation>
    <scope>NUCLEOTIDE SEQUENCE [LARGE SCALE GENOMIC DNA]</scope>
    <source>
        <strain evidence="3">ATCC 18683 / 1980 / Ss-1</strain>
    </source>
</reference>
<evidence type="ECO:0000313" key="3">
    <source>
        <dbReference type="Proteomes" id="UP000177798"/>
    </source>
</evidence>
<dbReference type="EMBL" id="CP017814">
    <property type="protein sequence ID" value="APA05631.1"/>
    <property type="molecule type" value="Genomic_DNA"/>
</dbReference>
<gene>
    <name evidence="2" type="ORF">sscle_01g004010</name>
</gene>
<dbReference type="OrthoDB" id="3507402at2759"/>
<evidence type="ECO:0000313" key="2">
    <source>
        <dbReference type="EMBL" id="APA05631.1"/>
    </source>
</evidence>
<accession>A0A1D9PSD1</accession>
<organism evidence="2 3">
    <name type="scientific">Sclerotinia sclerotiorum (strain ATCC 18683 / 1980 / Ss-1)</name>
    <name type="common">White mold</name>
    <name type="synonym">Whetzelinia sclerotiorum</name>
    <dbReference type="NCBI Taxonomy" id="665079"/>
    <lineage>
        <taxon>Eukaryota</taxon>
        <taxon>Fungi</taxon>
        <taxon>Dikarya</taxon>
        <taxon>Ascomycota</taxon>
        <taxon>Pezizomycotina</taxon>
        <taxon>Leotiomycetes</taxon>
        <taxon>Helotiales</taxon>
        <taxon>Sclerotiniaceae</taxon>
        <taxon>Sclerotinia</taxon>
    </lineage>
</organism>
<dbReference type="VEuPathDB" id="FungiDB:sscle_01g004010"/>
<keyword evidence="1" id="KW-0732">Signal</keyword>
<feature type="signal peptide" evidence="1">
    <location>
        <begin position="1"/>
        <end position="29"/>
    </location>
</feature>
<sequence length="159" mass="17740">MLFFNPNKIMRTMIALLSVLFLTISIANAAPVPDNEVSTINASDGALCSSSRVGYCTLAVTVRTEAIKDGLQDYVRVFDSICNEIGGDWQNFDIDLASQLRFKIIGTFASGPHDSPERLEPMPCFCYGSKCWSSENSCWERSFINPGKWINSCKFRCDE</sequence>
<protein>
    <submittedName>
        <fullName evidence="2">Uncharacterized protein</fullName>
    </submittedName>
</protein>
<dbReference type="AlphaFoldDB" id="A0A1D9PSD1"/>